<name>A0A392U9C1_9FABA</name>
<feature type="non-terminal residue" evidence="1">
    <location>
        <position position="40"/>
    </location>
</feature>
<sequence>MSLTDSKQSCGGYLDMLASGKLVDEFLVKICISGDRIPWQ</sequence>
<accession>A0A392U9C1</accession>
<dbReference type="AlphaFoldDB" id="A0A392U9C1"/>
<dbReference type="Proteomes" id="UP000265520">
    <property type="component" value="Unassembled WGS sequence"/>
</dbReference>
<evidence type="ECO:0000313" key="1">
    <source>
        <dbReference type="EMBL" id="MCI70101.1"/>
    </source>
</evidence>
<proteinExistence type="predicted"/>
<keyword evidence="2" id="KW-1185">Reference proteome</keyword>
<protein>
    <submittedName>
        <fullName evidence="1">Uncharacterized protein</fullName>
    </submittedName>
</protein>
<organism evidence="1 2">
    <name type="scientific">Trifolium medium</name>
    <dbReference type="NCBI Taxonomy" id="97028"/>
    <lineage>
        <taxon>Eukaryota</taxon>
        <taxon>Viridiplantae</taxon>
        <taxon>Streptophyta</taxon>
        <taxon>Embryophyta</taxon>
        <taxon>Tracheophyta</taxon>
        <taxon>Spermatophyta</taxon>
        <taxon>Magnoliopsida</taxon>
        <taxon>eudicotyledons</taxon>
        <taxon>Gunneridae</taxon>
        <taxon>Pentapetalae</taxon>
        <taxon>rosids</taxon>
        <taxon>fabids</taxon>
        <taxon>Fabales</taxon>
        <taxon>Fabaceae</taxon>
        <taxon>Papilionoideae</taxon>
        <taxon>50 kb inversion clade</taxon>
        <taxon>NPAAA clade</taxon>
        <taxon>Hologalegina</taxon>
        <taxon>IRL clade</taxon>
        <taxon>Trifolieae</taxon>
        <taxon>Trifolium</taxon>
    </lineage>
</organism>
<dbReference type="EMBL" id="LXQA010768788">
    <property type="protein sequence ID" value="MCI70101.1"/>
    <property type="molecule type" value="Genomic_DNA"/>
</dbReference>
<reference evidence="1 2" key="1">
    <citation type="journal article" date="2018" name="Front. Plant Sci.">
        <title>Red Clover (Trifolium pratense) and Zigzag Clover (T. medium) - A Picture of Genomic Similarities and Differences.</title>
        <authorList>
            <person name="Dluhosova J."/>
            <person name="Istvanek J."/>
            <person name="Nedelnik J."/>
            <person name="Repkova J."/>
        </authorList>
    </citation>
    <scope>NUCLEOTIDE SEQUENCE [LARGE SCALE GENOMIC DNA]</scope>
    <source>
        <strain evidence="2">cv. 10/8</strain>
        <tissue evidence="1">Leaf</tissue>
    </source>
</reference>
<evidence type="ECO:0000313" key="2">
    <source>
        <dbReference type="Proteomes" id="UP000265520"/>
    </source>
</evidence>
<comment type="caution">
    <text evidence="1">The sequence shown here is derived from an EMBL/GenBank/DDBJ whole genome shotgun (WGS) entry which is preliminary data.</text>
</comment>